<sequence>MATANRRATRTCKCEGTVGAKRNMSLNASINKFNELLLDNANQTSVVDRKNESPDAERYQKLRSAWQEIERLCGACKCTRLPKIEEATRQRIGEVRRQMGPIAKTWYTAGDFHERVSTRSSVLDMGGLSMRNRFELLGSGFERDSIGFKRDRTVERLTYLDNNVSLYEDHFLALQTE</sequence>
<dbReference type="AlphaFoldDB" id="A0A6A6SLA6"/>
<reference evidence="1" key="1">
    <citation type="journal article" date="2020" name="Stud. Mycol.">
        <title>101 Dothideomycetes genomes: a test case for predicting lifestyles and emergence of pathogens.</title>
        <authorList>
            <person name="Haridas S."/>
            <person name="Albert R."/>
            <person name="Binder M."/>
            <person name="Bloem J."/>
            <person name="Labutti K."/>
            <person name="Salamov A."/>
            <person name="Andreopoulos B."/>
            <person name="Baker S."/>
            <person name="Barry K."/>
            <person name="Bills G."/>
            <person name="Bluhm B."/>
            <person name="Cannon C."/>
            <person name="Castanera R."/>
            <person name="Culley D."/>
            <person name="Daum C."/>
            <person name="Ezra D."/>
            <person name="Gonzalez J."/>
            <person name="Henrissat B."/>
            <person name="Kuo A."/>
            <person name="Liang C."/>
            <person name="Lipzen A."/>
            <person name="Lutzoni F."/>
            <person name="Magnuson J."/>
            <person name="Mondo S."/>
            <person name="Nolan M."/>
            <person name="Ohm R."/>
            <person name="Pangilinan J."/>
            <person name="Park H.-J."/>
            <person name="Ramirez L."/>
            <person name="Alfaro M."/>
            <person name="Sun H."/>
            <person name="Tritt A."/>
            <person name="Yoshinaga Y."/>
            <person name="Zwiers L.-H."/>
            <person name="Turgeon B."/>
            <person name="Goodwin S."/>
            <person name="Spatafora J."/>
            <person name="Crous P."/>
            <person name="Grigoriev I."/>
        </authorList>
    </citation>
    <scope>NUCLEOTIDE SEQUENCE</scope>
    <source>
        <strain evidence="1">CBS 122681</strain>
    </source>
</reference>
<gene>
    <name evidence="1" type="ORF">K491DRAFT_763217</name>
</gene>
<name>A0A6A6SLA6_9PLEO</name>
<evidence type="ECO:0000313" key="1">
    <source>
        <dbReference type="EMBL" id="KAF2648232.1"/>
    </source>
</evidence>
<dbReference type="Proteomes" id="UP000799324">
    <property type="component" value="Unassembled WGS sequence"/>
</dbReference>
<protein>
    <submittedName>
        <fullName evidence="1">Uncharacterized protein</fullName>
    </submittedName>
</protein>
<dbReference type="EMBL" id="MU004550">
    <property type="protein sequence ID" value="KAF2648232.1"/>
    <property type="molecule type" value="Genomic_DNA"/>
</dbReference>
<evidence type="ECO:0000313" key="2">
    <source>
        <dbReference type="Proteomes" id="UP000799324"/>
    </source>
</evidence>
<organism evidence="1 2">
    <name type="scientific">Lophiostoma macrostomum CBS 122681</name>
    <dbReference type="NCBI Taxonomy" id="1314788"/>
    <lineage>
        <taxon>Eukaryota</taxon>
        <taxon>Fungi</taxon>
        <taxon>Dikarya</taxon>
        <taxon>Ascomycota</taxon>
        <taxon>Pezizomycotina</taxon>
        <taxon>Dothideomycetes</taxon>
        <taxon>Pleosporomycetidae</taxon>
        <taxon>Pleosporales</taxon>
        <taxon>Lophiostomataceae</taxon>
        <taxon>Lophiostoma</taxon>
    </lineage>
</organism>
<accession>A0A6A6SLA6</accession>
<proteinExistence type="predicted"/>
<keyword evidence="2" id="KW-1185">Reference proteome</keyword>